<comment type="caution">
    <text evidence="2">The sequence shown here is derived from an EMBL/GenBank/DDBJ whole genome shotgun (WGS) entry which is preliminary data.</text>
</comment>
<keyword evidence="1" id="KW-0472">Membrane</keyword>
<evidence type="ECO:0000256" key="1">
    <source>
        <dbReference type="SAM" id="Phobius"/>
    </source>
</evidence>
<keyword evidence="1" id="KW-0812">Transmembrane</keyword>
<name>A0AAP0KLZ9_9MAGN</name>
<feature type="transmembrane region" description="Helical" evidence="1">
    <location>
        <begin position="6"/>
        <end position="24"/>
    </location>
</feature>
<gene>
    <name evidence="2" type="ORF">Sjap_001170</name>
</gene>
<keyword evidence="3" id="KW-1185">Reference proteome</keyword>
<proteinExistence type="predicted"/>
<dbReference type="Proteomes" id="UP001417504">
    <property type="component" value="Unassembled WGS sequence"/>
</dbReference>
<evidence type="ECO:0000313" key="3">
    <source>
        <dbReference type="Proteomes" id="UP001417504"/>
    </source>
</evidence>
<reference evidence="2 3" key="1">
    <citation type="submission" date="2024-01" db="EMBL/GenBank/DDBJ databases">
        <title>Genome assemblies of Stephania.</title>
        <authorList>
            <person name="Yang L."/>
        </authorList>
    </citation>
    <scope>NUCLEOTIDE SEQUENCE [LARGE SCALE GENOMIC DNA]</scope>
    <source>
        <strain evidence="2">QJT</strain>
        <tissue evidence="2">Leaf</tissue>
    </source>
</reference>
<dbReference type="EMBL" id="JBBNAE010000001">
    <property type="protein sequence ID" value="KAK9153690.1"/>
    <property type="molecule type" value="Genomic_DNA"/>
</dbReference>
<feature type="transmembrane region" description="Helical" evidence="1">
    <location>
        <begin position="44"/>
        <end position="63"/>
    </location>
</feature>
<protein>
    <submittedName>
        <fullName evidence="2">Uncharacterized protein</fullName>
    </submittedName>
</protein>
<evidence type="ECO:0000313" key="2">
    <source>
        <dbReference type="EMBL" id="KAK9153690.1"/>
    </source>
</evidence>
<organism evidence="2 3">
    <name type="scientific">Stephania japonica</name>
    <dbReference type="NCBI Taxonomy" id="461633"/>
    <lineage>
        <taxon>Eukaryota</taxon>
        <taxon>Viridiplantae</taxon>
        <taxon>Streptophyta</taxon>
        <taxon>Embryophyta</taxon>
        <taxon>Tracheophyta</taxon>
        <taxon>Spermatophyta</taxon>
        <taxon>Magnoliopsida</taxon>
        <taxon>Ranunculales</taxon>
        <taxon>Menispermaceae</taxon>
        <taxon>Menispermoideae</taxon>
        <taxon>Cissampelideae</taxon>
        <taxon>Stephania</taxon>
    </lineage>
</organism>
<dbReference type="AlphaFoldDB" id="A0AAP0KLZ9"/>
<sequence>MIVVAIDLIMISITRVYLILEYAVRGELYKELHKCKYFSEKQAATVSFLSISTAAVILVIKYVRCEYSVANFSTGDRVRRPKGDRLELKENKYLLREFLQFKGKDDDISE</sequence>
<accession>A0AAP0KLZ9</accession>
<keyword evidence="1" id="KW-1133">Transmembrane helix</keyword>